<dbReference type="InterPro" id="IPR004358">
    <property type="entry name" value="Sig_transdc_His_kin-like_C"/>
</dbReference>
<dbReference type="Pfam" id="PF02518">
    <property type="entry name" value="HATPase_c"/>
    <property type="match status" value="1"/>
</dbReference>
<evidence type="ECO:0000259" key="9">
    <source>
        <dbReference type="PROSITE" id="PS50109"/>
    </source>
</evidence>
<evidence type="ECO:0000256" key="3">
    <source>
        <dbReference type="ARBA" id="ARBA00012438"/>
    </source>
</evidence>
<keyword evidence="4" id="KW-0597">Phosphoprotein</keyword>
<organism evidence="10 11">
    <name type="scientific">Candidatus Aphodoplasma excrementigallinarum</name>
    <dbReference type="NCBI Taxonomy" id="2840673"/>
    <lineage>
        <taxon>Bacteria</taxon>
        <taxon>Bacillati</taxon>
        <taxon>Bacillota</taxon>
        <taxon>Clostridia</taxon>
        <taxon>Eubacteriales</taxon>
        <taxon>Candidatus Aphodoplasma</taxon>
    </lineage>
</organism>
<evidence type="ECO:0000256" key="5">
    <source>
        <dbReference type="ARBA" id="ARBA00022679"/>
    </source>
</evidence>
<dbReference type="Gene3D" id="3.30.565.10">
    <property type="entry name" value="Histidine kinase-like ATPase, C-terminal domain"/>
    <property type="match status" value="1"/>
</dbReference>
<dbReference type="SMART" id="SM00387">
    <property type="entry name" value="HATPase_c"/>
    <property type="match status" value="1"/>
</dbReference>
<proteinExistence type="predicted"/>
<evidence type="ECO:0000313" key="10">
    <source>
        <dbReference type="EMBL" id="HIV03008.1"/>
    </source>
</evidence>
<sequence length="414" mass="45737">MIKKLRRKFVVIAMSSLLIILIIIIGIINGINFYQINGRADHLLQILSENDGVFPRSEPRREKSPPPQFGQNWQMTEETPFETRYFSAKADGDGNILQADTSHIAAVTEEEALAYAQQALEQGNQTGYLQQYKYQVTQQDTETLIVFIDRSSQLEGGLSFLLVSCFVGAAALLVMLFFVSVFSKWAIRPVAESMEKQKQFITDAGHELKTPLSIIAANADVLELQSGSSEWLDSIRGQISRLNKLVNDMLTLSKMDEEGAAPPLTQLDVSAAVRQAAEPFAALAEANGKTLEINIQPNLSINGNAEQLRQLVSILLDNAVKYAAAGSKIQLTLAESGRYVRLDVRNVCDAVPQGDLRRLFDRFYRVEQSRSRQTGGYGIGLSVAQAIVRGHKGKISTQIVDGNVICFTTLLTRL</sequence>
<name>A0A9D1SZR7_9FIRM</name>
<feature type="domain" description="Histidine kinase" evidence="9">
    <location>
        <begin position="203"/>
        <end position="414"/>
    </location>
</feature>
<dbReference type="CDD" id="cd00082">
    <property type="entry name" value="HisKA"/>
    <property type="match status" value="1"/>
</dbReference>
<dbReference type="InterPro" id="IPR050351">
    <property type="entry name" value="BphY/WalK/GraS-like"/>
</dbReference>
<keyword evidence="5" id="KW-0808">Transferase</keyword>
<dbReference type="PRINTS" id="PR00344">
    <property type="entry name" value="BCTRLSENSOR"/>
</dbReference>
<dbReference type="GO" id="GO:0004721">
    <property type="term" value="F:phosphoprotein phosphatase activity"/>
    <property type="evidence" value="ECO:0007669"/>
    <property type="project" value="TreeGrafter"/>
</dbReference>
<dbReference type="AlphaFoldDB" id="A0A9D1SZR7"/>
<dbReference type="EC" id="2.7.13.3" evidence="3"/>
<keyword evidence="8" id="KW-0472">Membrane</keyword>
<dbReference type="PANTHER" id="PTHR45453">
    <property type="entry name" value="PHOSPHATE REGULON SENSOR PROTEIN PHOR"/>
    <property type="match status" value="1"/>
</dbReference>
<evidence type="ECO:0000256" key="8">
    <source>
        <dbReference type="SAM" id="Phobius"/>
    </source>
</evidence>
<keyword evidence="8" id="KW-0812">Transmembrane</keyword>
<evidence type="ECO:0000256" key="4">
    <source>
        <dbReference type="ARBA" id="ARBA00022553"/>
    </source>
</evidence>
<reference evidence="10" key="2">
    <citation type="journal article" date="2021" name="PeerJ">
        <title>Extensive microbial diversity within the chicken gut microbiome revealed by metagenomics and culture.</title>
        <authorList>
            <person name="Gilroy R."/>
            <person name="Ravi A."/>
            <person name="Getino M."/>
            <person name="Pursley I."/>
            <person name="Horton D.L."/>
            <person name="Alikhan N.F."/>
            <person name="Baker D."/>
            <person name="Gharbi K."/>
            <person name="Hall N."/>
            <person name="Watson M."/>
            <person name="Adriaenssens E.M."/>
            <person name="Foster-Nyarko E."/>
            <person name="Jarju S."/>
            <person name="Secka A."/>
            <person name="Antonio M."/>
            <person name="Oren A."/>
            <person name="Chaudhuri R.R."/>
            <person name="La Ragione R."/>
            <person name="Hildebrand F."/>
            <person name="Pallen M.J."/>
        </authorList>
    </citation>
    <scope>NUCLEOTIDE SEQUENCE</scope>
    <source>
        <strain evidence="10">4920</strain>
    </source>
</reference>
<dbReference type="PROSITE" id="PS50109">
    <property type="entry name" value="HIS_KIN"/>
    <property type="match status" value="1"/>
</dbReference>
<keyword evidence="7" id="KW-0902">Two-component regulatory system</keyword>
<comment type="caution">
    <text evidence="10">The sequence shown here is derived from an EMBL/GenBank/DDBJ whole genome shotgun (WGS) entry which is preliminary data.</text>
</comment>
<comment type="catalytic activity">
    <reaction evidence="1">
        <text>ATP + protein L-histidine = ADP + protein N-phospho-L-histidine.</text>
        <dbReference type="EC" id="2.7.13.3"/>
    </reaction>
</comment>
<dbReference type="Proteomes" id="UP000886743">
    <property type="component" value="Unassembled WGS sequence"/>
</dbReference>
<evidence type="ECO:0000313" key="11">
    <source>
        <dbReference type="Proteomes" id="UP000886743"/>
    </source>
</evidence>
<comment type="subcellular location">
    <subcellularLocation>
        <location evidence="2">Membrane</location>
    </subcellularLocation>
</comment>
<evidence type="ECO:0000256" key="6">
    <source>
        <dbReference type="ARBA" id="ARBA00022777"/>
    </source>
</evidence>
<gene>
    <name evidence="10" type="ORF">IAC74_05485</name>
</gene>
<protein>
    <recommendedName>
        <fullName evidence="3">histidine kinase</fullName>
        <ecNumber evidence="3">2.7.13.3</ecNumber>
    </recommendedName>
</protein>
<dbReference type="PANTHER" id="PTHR45453:SF1">
    <property type="entry name" value="PHOSPHATE REGULON SENSOR PROTEIN PHOR"/>
    <property type="match status" value="1"/>
</dbReference>
<dbReference type="InterPro" id="IPR036097">
    <property type="entry name" value="HisK_dim/P_sf"/>
</dbReference>
<evidence type="ECO:0000256" key="2">
    <source>
        <dbReference type="ARBA" id="ARBA00004370"/>
    </source>
</evidence>
<keyword evidence="8" id="KW-1133">Transmembrane helix</keyword>
<feature type="transmembrane region" description="Helical" evidence="8">
    <location>
        <begin position="160"/>
        <end position="187"/>
    </location>
</feature>
<dbReference type="InterPro" id="IPR003661">
    <property type="entry name" value="HisK_dim/P_dom"/>
</dbReference>
<evidence type="ECO:0000256" key="7">
    <source>
        <dbReference type="ARBA" id="ARBA00023012"/>
    </source>
</evidence>
<feature type="transmembrane region" description="Helical" evidence="8">
    <location>
        <begin position="9"/>
        <end position="34"/>
    </location>
</feature>
<dbReference type="GO" id="GO:0000155">
    <property type="term" value="F:phosphorelay sensor kinase activity"/>
    <property type="evidence" value="ECO:0007669"/>
    <property type="project" value="InterPro"/>
</dbReference>
<dbReference type="InterPro" id="IPR005467">
    <property type="entry name" value="His_kinase_dom"/>
</dbReference>
<evidence type="ECO:0000256" key="1">
    <source>
        <dbReference type="ARBA" id="ARBA00000085"/>
    </source>
</evidence>
<dbReference type="GO" id="GO:0005886">
    <property type="term" value="C:plasma membrane"/>
    <property type="evidence" value="ECO:0007669"/>
    <property type="project" value="TreeGrafter"/>
</dbReference>
<dbReference type="InterPro" id="IPR003594">
    <property type="entry name" value="HATPase_dom"/>
</dbReference>
<dbReference type="Gene3D" id="1.10.287.130">
    <property type="match status" value="1"/>
</dbReference>
<dbReference type="Pfam" id="PF00512">
    <property type="entry name" value="HisKA"/>
    <property type="match status" value="1"/>
</dbReference>
<keyword evidence="6" id="KW-0418">Kinase</keyword>
<accession>A0A9D1SZR7</accession>
<dbReference type="SMART" id="SM00388">
    <property type="entry name" value="HisKA"/>
    <property type="match status" value="1"/>
</dbReference>
<dbReference type="SUPFAM" id="SSF47384">
    <property type="entry name" value="Homodimeric domain of signal transducing histidine kinase"/>
    <property type="match status" value="1"/>
</dbReference>
<reference evidence="10" key="1">
    <citation type="submission" date="2020-10" db="EMBL/GenBank/DDBJ databases">
        <authorList>
            <person name="Gilroy R."/>
        </authorList>
    </citation>
    <scope>NUCLEOTIDE SEQUENCE</scope>
    <source>
        <strain evidence="10">4920</strain>
    </source>
</reference>
<dbReference type="InterPro" id="IPR036890">
    <property type="entry name" value="HATPase_C_sf"/>
</dbReference>
<dbReference type="GO" id="GO:0016036">
    <property type="term" value="P:cellular response to phosphate starvation"/>
    <property type="evidence" value="ECO:0007669"/>
    <property type="project" value="TreeGrafter"/>
</dbReference>
<dbReference type="SUPFAM" id="SSF55874">
    <property type="entry name" value="ATPase domain of HSP90 chaperone/DNA topoisomerase II/histidine kinase"/>
    <property type="match status" value="1"/>
</dbReference>
<dbReference type="EMBL" id="DVOF01000158">
    <property type="protein sequence ID" value="HIV03008.1"/>
    <property type="molecule type" value="Genomic_DNA"/>
</dbReference>